<dbReference type="GO" id="GO:0005737">
    <property type="term" value="C:cytoplasm"/>
    <property type="evidence" value="ECO:0007669"/>
    <property type="project" value="TreeGrafter"/>
</dbReference>
<protein>
    <recommendedName>
        <fullName evidence="11">Endonuclease/exonuclease/phosphatase domain-containing protein</fullName>
    </recommendedName>
</protein>
<keyword evidence="10" id="KW-0539">Nucleus</keyword>
<evidence type="ECO:0000256" key="2">
    <source>
        <dbReference type="ARBA" id="ARBA00001946"/>
    </source>
</evidence>
<dbReference type="PANTHER" id="PTHR15822">
    <property type="entry name" value="TRAF AND TNF RECEPTOR-ASSOCIATED PROTEIN"/>
    <property type="match status" value="1"/>
</dbReference>
<evidence type="ECO:0000256" key="6">
    <source>
        <dbReference type="ARBA" id="ARBA00022763"/>
    </source>
</evidence>
<reference evidence="12 13" key="1">
    <citation type="journal article" date="2018" name="Biotechnol. Biofuels">
        <title>Integrative visual omics of the white-rot fungus Polyporus brumalis exposes the biotechnological potential of its oxidative enzymes for delignifying raw plant biomass.</title>
        <authorList>
            <person name="Miyauchi S."/>
            <person name="Rancon A."/>
            <person name="Drula E."/>
            <person name="Hage H."/>
            <person name="Chaduli D."/>
            <person name="Favel A."/>
            <person name="Grisel S."/>
            <person name="Henrissat B."/>
            <person name="Herpoel-Gimbert I."/>
            <person name="Ruiz-Duenas F.J."/>
            <person name="Chevret D."/>
            <person name="Hainaut M."/>
            <person name="Lin J."/>
            <person name="Wang M."/>
            <person name="Pangilinan J."/>
            <person name="Lipzen A."/>
            <person name="Lesage-Meessen L."/>
            <person name="Navarro D."/>
            <person name="Riley R."/>
            <person name="Grigoriev I.V."/>
            <person name="Zhou S."/>
            <person name="Raouche S."/>
            <person name="Rosso M.N."/>
        </authorList>
    </citation>
    <scope>NUCLEOTIDE SEQUENCE [LARGE SCALE GENOMIC DNA]</scope>
    <source>
        <strain evidence="12 13">BRFM 1820</strain>
    </source>
</reference>
<dbReference type="InterPro" id="IPR005135">
    <property type="entry name" value="Endo/exonuclease/phosphatase"/>
</dbReference>
<evidence type="ECO:0000256" key="7">
    <source>
        <dbReference type="ARBA" id="ARBA00022801"/>
    </source>
</evidence>
<evidence type="ECO:0000256" key="1">
    <source>
        <dbReference type="ARBA" id="ARBA00001936"/>
    </source>
</evidence>
<evidence type="ECO:0000256" key="9">
    <source>
        <dbReference type="ARBA" id="ARBA00023204"/>
    </source>
</evidence>
<evidence type="ECO:0000259" key="11">
    <source>
        <dbReference type="Pfam" id="PF03372"/>
    </source>
</evidence>
<evidence type="ECO:0000256" key="8">
    <source>
        <dbReference type="ARBA" id="ARBA00022842"/>
    </source>
</evidence>
<keyword evidence="8" id="KW-0460">Magnesium</keyword>
<dbReference type="GO" id="GO:0046872">
    <property type="term" value="F:metal ion binding"/>
    <property type="evidence" value="ECO:0007669"/>
    <property type="project" value="UniProtKB-KW"/>
</dbReference>
<dbReference type="SUPFAM" id="SSF56219">
    <property type="entry name" value="DNase I-like"/>
    <property type="match status" value="1"/>
</dbReference>
<dbReference type="GO" id="GO:0004518">
    <property type="term" value="F:nuclease activity"/>
    <property type="evidence" value="ECO:0007669"/>
    <property type="project" value="UniProtKB-KW"/>
</dbReference>
<dbReference type="OrthoDB" id="9975959at2759"/>
<keyword evidence="9" id="KW-0234">DNA repair</keyword>
<evidence type="ECO:0000256" key="4">
    <source>
        <dbReference type="ARBA" id="ARBA00022722"/>
    </source>
</evidence>
<dbReference type="Proteomes" id="UP000256964">
    <property type="component" value="Unassembled WGS sequence"/>
</dbReference>
<keyword evidence="6" id="KW-0227">DNA damage</keyword>
<dbReference type="GO" id="GO:0003697">
    <property type="term" value="F:single-stranded DNA binding"/>
    <property type="evidence" value="ECO:0007669"/>
    <property type="project" value="TreeGrafter"/>
</dbReference>
<evidence type="ECO:0000256" key="3">
    <source>
        <dbReference type="ARBA" id="ARBA00004322"/>
    </source>
</evidence>
<dbReference type="GO" id="GO:0070260">
    <property type="term" value="F:5'-tyrosyl-DNA phosphodiesterase activity"/>
    <property type="evidence" value="ECO:0007669"/>
    <property type="project" value="TreeGrafter"/>
</dbReference>
<accession>A0A371D6P1</accession>
<keyword evidence="5" id="KW-0479">Metal-binding</keyword>
<dbReference type="Gene3D" id="3.60.10.10">
    <property type="entry name" value="Endonuclease/exonuclease/phosphatase"/>
    <property type="match status" value="1"/>
</dbReference>
<comment type="subcellular location">
    <subcellularLocation>
        <location evidence="3">Nucleus</location>
        <location evidence="3">PML body</location>
    </subcellularLocation>
</comment>
<dbReference type="GO" id="GO:0006302">
    <property type="term" value="P:double-strand break repair"/>
    <property type="evidence" value="ECO:0007669"/>
    <property type="project" value="TreeGrafter"/>
</dbReference>
<keyword evidence="7" id="KW-0378">Hydrolase</keyword>
<comment type="cofactor">
    <cofactor evidence="2">
        <name>Mg(2+)</name>
        <dbReference type="ChEBI" id="CHEBI:18420"/>
    </cofactor>
</comment>
<dbReference type="CDD" id="cd09080">
    <property type="entry name" value="TDP2"/>
    <property type="match status" value="1"/>
</dbReference>
<evidence type="ECO:0000313" key="13">
    <source>
        <dbReference type="Proteomes" id="UP000256964"/>
    </source>
</evidence>
<evidence type="ECO:0000256" key="10">
    <source>
        <dbReference type="ARBA" id="ARBA00023242"/>
    </source>
</evidence>
<evidence type="ECO:0000313" key="12">
    <source>
        <dbReference type="EMBL" id="RDX48188.1"/>
    </source>
</evidence>
<gene>
    <name evidence="12" type="ORF">OH76DRAFT_1405101</name>
</gene>
<feature type="domain" description="Endonuclease/exonuclease/phosphatase" evidence="11">
    <location>
        <begin position="72"/>
        <end position="316"/>
    </location>
</feature>
<dbReference type="InterPro" id="IPR036691">
    <property type="entry name" value="Endo/exonu/phosph_ase_sf"/>
</dbReference>
<keyword evidence="13" id="KW-1185">Reference proteome</keyword>
<name>A0A371D6P1_9APHY</name>
<proteinExistence type="predicted"/>
<organism evidence="12 13">
    <name type="scientific">Lentinus brumalis</name>
    <dbReference type="NCBI Taxonomy" id="2498619"/>
    <lineage>
        <taxon>Eukaryota</taxon>
        <taxon>Fungi</taxon>
        <taxon>Dikarya</taxon>
        <taxon>Basidiomycota</taxon>
        <taxon>Agaricomycotina</taxon>
        <taxon>Agaricomycetes</taxon>
        <taxon>Polyporales</taxon>
        <taxon>Polyporaceae</taxon>
        <taxon>Lentinus</taxon>
    </lineage>
</organism>
<dbReference type="Pfam" id="PF03372">
    <property type="entry name" value="Exo_endo_phos"/>
    <property type="match status" value="1"/>
</dbReference>
<evidence type="ECO:0000256" key="5">
    <source>
        <dbReference type="ARBA" id="ARBA00022723"/>
    </source>
</evidence>
<keyword evidence="4" id="KW-0540">Nuclease</keyword>
<dbReference type="PANTHER" id="PTHR15822:SF4">
    <property type="entry name" value="TYROSYL-DNA PHOSPHODIESTERASE 2"/>
    <property type="match status" value="1"/>
</dbReference>
<dbReference type="InterPro" id="IPR051547">
    <property type="entry name" value="TDP2-like"/>
</dbReference>
<dbReference type="AlphaFoldDB" id="A0A371D6P1"/>
<comment type="cofactor">
    <cofactor evidence="1">
        <name>Mn(2+)</name>
        <dbReference type="ChEBI" id="CHEBI:29035"/>
    </cofactor>
</comment>
<sequence>MTPSAPPNGGASNTPTVPNVTQLPLLSHLRSDSPPPVLPIQIKSYSPQLLGWSTTNSVGSYDTSAPAVLRLLTWNVDFMAAGSGRRVSCILDHLRDIVLPDVSGSCILLQELDYESFQEVLLNEWVREHYAVTPPDMESWETYYGVATLVSRDLCAFNPQMMPFKNSVMGRTALFVDVELSLADSKDSSSHQTRVVRIANTHLESLPMGTERRPVQLRHIADKLREDGVTGGGLVAGDMNMIHFVDQDIHVRAGLQDACESDDPSAFTWGFQPPMQFPPGRLDRIFFTGYHLEIAPVEVVGKGLKVQGTSEWASDHYGLMTTITIRSLI</sequence>
<dbReference type="EMBL" id="KZ857413">
    <property type="protein sequence ID" value="RDX48188.1"/>
    <property type="molecule type" value="Genomic_DNA"/>
</dbReference>